<dbReference type="SUPFAM" id="SSF89946">
    <property type="entry name" value="Hypothetical protein VC0424"/>
    <property type="match status" value="1"/>
</dbReference>
<comment type="caution">
    <text evidence="2">The sequence shown here is derived from an EMBL/GenBank/DDBJ whole genome shotgun (WGS) entry which is preliminary data.</text>
</comment>
<keyword evidence="3" id="KW-1185">Reference proteome</keyword>
<dbReference type="Proteomes" id="UP000277094">
    <property type="component" value="Unassembled WGS sequence"/>
</dbReference>
<organism evidence="2 3">
    <name type="scientific">Nocardioides marmorisolisilvae</name>
    <dbReference type="NCBI Taxonomy" id="1542737"/>
    <lineage>
        <taxon>Bacteria</taxon>
        <taxon>Bacillati</taxon>
        <taxon>Actinomycetota</taxon>
        <taxon>Actinomycetes</taxon>
        <taxon>Propionibacteriales</taxon>
        <taxon>Nocardioidaceae</taxon>
        <taxon>Nocardioides</taxon>
    </lineage>
</organism>
<proteinExistence type="predicted"/>
<gene>
    <name evidence="2" type="ORF">EFL95_13330</name>
</gene>
<evidence type="ECO:0000313" key="2">
    <source>
        <dbReference type="EMBL" id="RNL79911.1"/>
    </source>
</evidence>
<dbReference type="AlphaFoldDB" id="A0A3N0DWI6"/>
<evidence type="ECO:0000313" key="3">
    <source>
        <dbReference type="Proteomes" id="UP000277094"/>
    </source>
</evidence>
<name>A0A3N0DWI6_9ACTN</name>
<feature type="domain" description="Regulator of ribonuclease activity B" evidence="1">
    <location>
        <begin position="18"/>
        <end position="114"/>
    </location>
</feature>
<sequence length="116" mass="13206">MKLLRRRRHVRTGNPVDDDLLARIQAKADLHQPRHWTHYLYVADESTARAAADEVLSDGWDLDRVEPVQGSRGWVVVAEQHDAVLSPDRVAAARRFFESLADRCRGGDYGGWQTEV</sequence>
<reference evidence="2 3" key="1">
    <citation type="submission" date="2018-11" db="EMBL/GenBank/DDBJ databases">
        <authorList>
            <person name="Li F."/>
        </authorList>
    </citation>
    <scope>NUCLEOTIDE SEQUENCE [LARGE SCALE GENOMIC DNA]</scope>
    <source>
        <strain evidence="2 3">KIS18-7</strain>
    </source>
</reference>
<protein>
    <submittedName>
        <fullName evidence="2">Ribonuclease E inhibitor RraB</fullName>
    </submittedName>
</protein>
<dbReference type="Pfam" id="PF06877">
    <property type="entry name" value="RraB"/>
    <property type="match status" value="1"/>
</dbReference>
<evidence type="ECO:0000259" key="1">
    <source>
        <dbReference type="Pfam" id="PF06877"/>
    </source>
</evidence>
<dbReference type="RefSeq" id="WP_123234414.1">
    <property type="nucleotide sequence ID" value="NZ_RJSG01000002.1"/>
</dbReference>
<dbReference type="OrthoDB" id="5124597at2"/>
<dbReference type="Gene3D" id="3.30.70.970">
    <property type="entry name" value="RraB-like"/>
    <property type="match status" value="1"/>
</dbReference>
<dbReference type="InterPro" id="IPR036701">
    <property type="entry name" value="RraB-like_sf"/>
</dbReference>
<dbReference type="InterPro" id="IPR009671">
    <property type="entry name" value="RraB_dom"/>
</dbReference>
<dbReference type="EMBL" id="RJSG01000002">
    <property type="protein sequence ID" value="RNL79911.1"/>
    <property type="molecule type" value="Genomic_DNA"/>
</dbReference>
<accession>A0A3N0DWI6</accession>